<protein>
    <submittedName>
        <fullName evidence="1">Uncharacterized protein</fullName>
    </submittedName>
</protein>
<dbReference type="AlphaFoldDB" id="A0A9W9KFN4"/>
<dbReference type="OrthoDB" id="3800761at2759"/>
<proteinExistence type="predicted"/>
<comment type="caution">
    <text evidence="1">The sequence shown here is derived from an EMBL/GenBank/DDBJ whole genome shotgun (WGS) entry which is preliminary data.</text>
</comment>
<sequence>HELRPHSNLTSLHSRSSSHIQPKVFNEEVVRLVVGQVQYIFNHNKIEHWHAMGMINFSLTSPENDIPFCPNCYVQFDCYQDSGLIIVPVDLQYFINFELKDKAERLESGRPRQVPTSAQYRDHLLQKGEITEMEIEG</sequence>
<dbReference type="GeneID" id="81355414"/>
<organism evidence="1 2">
    <name type="scientific">Penicillium argentinense</name>
    <dbReference type="NCBI Taxonomy" id="1131581"/>
    <lineage>
        <taxon>Eukaryota</taxon>
        <taxon>Fungi</taxon>
        <taxon>Dikarya</taxon>
        <taxon>Ascomycota</taxon>
        <taxon>Pezizomycotina</taxon>
        <taxon>Eurotiomycetes</taxon>
        <taxon>Eurotiomycetidae</taxon>
        <taxon>Eurotiales</taxon>
        <taxon>Aspergillaceae</taxon>
        <taxon>Penicillium</taxon>
    </lineage>
</organism>
<dbReference type="EMBL" id="JAPQKI010000004">
    <property type="protein sequence ID" value="KAJ5103412.1"/>
    <property type="molecule type" value="Genomic_DNA"/>
</dbReference>
<keyword evidence="2" id="KW-1185">Reference proteome</keyword>
<dbReference type="Proteomes" id="UP001149074">
    <property type="component" value="Unassembled WGS sequence"/>
</dbReference>
<evidence type="ECO:0000313" key="2">
    <source>
        <dbReference type="Proteomes" id="UP001149074"/>
    </source>
</evidence>
<dbReference type="RefSeq" id="XP_056476792.1">
    <property type="nucleotide sequence ID" value="XM_056616435.1"/>
</dbReference>
<evidence type="ECO:0000313" key="1">
    <source>
        <dbReference type="EMBL" id="KAJ5103412.1"/>
    </source>
</evidence>
<feature type="non-terminal residue" evidence="1">
    <location>
        <position position="1"/>
    </location>
</feature>
<accession>A0A9W9KFN4</accession>
<name>A0A9W9KFN4_9EURO</name>
<reference evidence="1" key="2">
    <citation type="journal article" date="2023" name="IMA Fungus">
        <title>Comparative genomic study of the Penicillium genus elucidates a diverse pangenome and 15 lateral gene transfer events.</title>
        <authorList>
            <person name="Petersen C."/>
            <person name="Sorensen T."/>
            <person name="Nielsen M.R."/>
            <person name="Sondergaard T.E."/>
            <person name="Sorensen J.L."/>
            <person name="Fitzpatrick D.A."/>
            <person name="Frisvad J.C."/>
            <person name="Nielsen K.L."/>
        </authorList>
    </citation>
    <scope>NUCLEOTIDE SEQUENCE</scope>
    <source>
        <strain evidence="1">IBT 30761</strain>
    </source>
</reference>
<gene>
    <name evidence="1" type="ORF">N7532_003941</name>
</gene>
<reference evidence="1" key="1">
    <citation type="submission" date="2022-11" db="EMBL/GenBank/DDBJ databases">
        <authorList>
            <person name="Petersen C."/>
        </authorList>
    </citation>
    <scope>NUCLEOTIDE SEQUENCE</scope>
    <source>
        <strain evidence="1">IBT 30761</strain>
    </source>
</reference>